<feature type="domain" description="Probable transposase IS891/IS1136/IS1341" evidence="7">
    <location>
        <begin position="204"/>
        <end position="318"/>
    </location>
</feature>
<evidence type="ECO:0000256" key="6">
    <source>
        <dbReference type="ARBA" id="ARBA00023172"/>
    </source>
</evidence>
<sequence length="406" mass="48243">MDKVIYRGYKFKIIPTKEQKEFFLQSFGCARKIYNHYVDELYNQLEKSCYENGLIKRENIKISNYTEFKRNYDYMKNVDAQCLASAKIDFNNAITKFNKEYDKKTYTKKSRNREKTLGIKPTFKDLKGMPSFRSIKKNDFSYRTYNSYYNGKWSNIILENQLLKLPKLKTVVKVKQHRSLPTNSIIKNCTISMDNKGVFYASLCVEYVIDIVPKQINKAKILGLDYSQKDFYVDSEGKKSNYPHYYRKSEEKLKRLQRNLSRKTLKSKNWYKQRQKITTLQKHIANQRMDWIHKESRNIADKYDAVIVEDINLCNMAQCLKLGKNIHDNGFGMFRVFIKYKLEEQGKQFVKVDKWFPSSKLCNCCGTIKEDLQLSDRWYKCECGYENDRDYNAALNIRDCGTRLIA</sequence>
<evidence type="ECO:0000256" key="5">
    <source>
        <dbReference type="ARBA" id="ARBA00023125"/>
    </source>
</evidence>
<accession>A0A3E2N4M0</accession>
<dbReference type="NCBIfam" id="NF040570">
    <property type="entry name" value="guided_TnpB"/>
    <property type="match status" value="1"/>
</dbReference>
<evidence type="ECO:0000256" key="4">
    <source>
        <dbReference type="ARBA" id="ARBA00022833"/>
    </source>
</evidence>
<protein>
    <submittedName>
        <fullName evidence="10">Transposase</fullName>
    </submittedName>
</protein>
<evidence type="ECO:0000256" key="3">
    <source>
        <dbReference type="ARBA" id="ARBA00022723"/>
    </source>
</evidence>
<organism evidence="10 11">
    <name type="scientific">Lacrimispora amygdalina</name>
    <dbReference type="NCBI Taxonomy" id="253257"/>
    <lineage>
        <taxon>Bacteria</taxon>
        <taxon>Bacillati</taxon>
        <taxon>Bacillota</taxon>
        <taxon>Clostridia</taxon>
        <taxon>Lachnospirales</taxon>
        <taxon>Lachnospiraceae</taxon>
        <taxon>Lacrimispora</taxon>
    </lineage>
</organism>
<comment type="similarity">
    <text evidence="1">In the C-terminal section; belongs to the transposase 35 family.</text>
</comment>
<evidence type="ECO:0000259" key="8">
    <source>
        <dbReference type="Pfam" id="PF07282"/>
    </source>
</evidence>
<dbReference type="RefSeq" id="WP_117419880.1">
    <property type="nucleotide sequence ID" value="NZ_QOHO01000111.1"/>
</dbReference>
<feature type="domain" description="Transposase putative helix-turn-helix" evidence="9">
    <location>
        <begin position="5"/>
        <end position="41"/>
    </location>
</feature>
<keyword evidence="4" id="KW-0862">Zinc</keyword>
<dbReference type="Proteomes" id="UP000260680">
    <property type="component" value="Unassembled WGS sequence"/>
</dbReference>
<dbReference type="InterPro" id="IPR010095">
    <property type="entry name" value="Cas12f1-like_TNB"/>
</dbReference>
<evidence type="ECO:0000256" key="2">
    <source>
        <dbReference type="ARBA" id="ARBA00022578"/>
    </source>
</evidence>
<dbReference type="Pfam" id="PF12323">
    <property type="entry name" value="HTH_OrfB_IS605"/>
    <property type="match status" value="1"/>
</dbReference>
<keyword evidence="3" id="KW-0479">Metal-binding</keyword>
<keyword evidence="2" id="KW-0815">Transposition</keyword>
<dbReference type="GO" id="GO:0032196">
    <property type="term" value="P:transposition"/>
    <property type="evidence" value="ECO:0007669"/>
    <property type="project" value="UniProtKB-KW"/>
</dbReference>
<name>A0A3E2N4M0_9FIRM</name>
<feature type="domain" description="Cas12f1-like TNB" evidence="8">
    <location>
        <begin position="331"/>
        <end position="397"/>
    </location>
</feature>
<evidence type="ECO:0000256" key="1">
    <source>
        <dbReference type="ARBA" id="ARBA00008761"/>
    </source>
</evidence>
<dbReference type="AlphaFoldDB" id="A0A3E2N4M0"/>
<proteinExistence type="inferred from homology"/>
<dbReference type="OrthoDB" id="1551477at2"/>
<dbReference type="GO" id="GO:0006310">
    <property type="term" value="P:DNA recombination"/>
    <property type="evidence" value="ECO:0007669"/>
    <property type="project" value="UniProtKB-KW"/>
</dbReference>
<dbReference type="Pfam" id="PF01385">
    <property type="entry name" value="OrfB_IS605"/>
    <property type="match status" value="1"/>
</dbReference>
<evidence type="ECO:0000259" key="9">
    <source>
        <dbReference type="Pfam" id="PF12323"/>
    </source>
</evidence>
<dbReference type="InterPro" id="IPR001959">
    <property type="entry name" value="Transposase"/>
</dbReference>
<dbReference type="InterPro" id="IPR021027">
    <property type="entry name" value="Transposase_put_HTH"/>
</dbReference>
<dbReference type="GO" id="GO:0003677">
    <property type="term" value="F:DNA binding"/>
    <property type="evidence" value="ECO:0007669"/>
    <property type="project" value="UniProtKB-KW"/>
</dbReference>
<evidence type="ECO:0000259" key="7">
    <source>
        <dbReference type="Pfam" id="PF01385"/>
    </source>
</evidence>
<dbReference type="GO" id="GO:0046872">
    <property type="term" value="F:metal ion binding"/>
    <property type="evidence" value="ECO:0007669"/>
    <property type="project" value="UniProtKB-KW"/>
</dbReference>
<dbReference type="Pfam" id="PF07282">
    <property type="entry name" value="Cas12f1-like_TNB"/>
    <property type="match status" value="1"/>
</dbReference>
<evidence type="ECO:0000313" key="10">
    <source>
        <dbReference type="EMBL" id="RFZ75947.1"/>
    </source>
</evidence>
<reference evidence="10 11" key="1">
    <citation type="submission" date="2018-07" db="EMBL/GenBank/DDBJ databases">
        <title>New species, Clostridium PI-S10-A1B.</title>
        <authorList>
            <person name="Krishna G."/>
            <person name="Summeta K."/>
            <person name="Shikha S."/>
            <person name="Prabhu P.B."/>
            <person name="Suresh K."/>
        </authorList>
    </citation>
    <scope>NUCLEOTIDE SEQUENCE [LARGE SCALE GENOMIC DNA]</scope>
    <source>
        <strain evidence="10 11">PI-S10-A1B</strain>
    </source>
</reference>
<keyword evidence="5" id="KW-0238">DNA-binding</keyword>
<dbReference type="EMBL" id="QOHO01000111">
    <property type="protein sequence ID" value="RFZ75947.1"/>
    <property type="molecule type" value="Genomic_DNA"/>
</dbReference>
<keyword evidence="6" id="KW-0233">DNA recombination</keyword>
<evidence type="ECO:0000313" key="11">
    <source>
        <dbReference type="Proteomes" id="UP000260680"/>
    </source>
</evidence>
<comment type="caution">
    <text evidence="10">The sequence shown here is derived from an EMBL/GenBank/DDBJ whole genome shotgun (WGS) entry which is preliminary data.</text>
</comment>
<gene>
    <name evidence="10" type="ORF">DS742_26265</name>
</gene>